<keyword evidence="4" id="KW-1185">Reference proteome</keyword>
<organism evidence="3 4">
    <name type="scientific">Legionella brunensis</name>
    <dbReference type="NCBI Taxonomy" id="29422"/>
    <lineage>
        <taxon>Bacteria</taxon>
        <taxon>Pseudomonadati</taxon>
        <taxon>Pseudomonadota</taxon>
        <taxon>Gammaproteobacteria</taxon>
        <taxon>Legionellales</taxon>
        <taxon>Legionellaceae</taxon>
        <taxon>Legionella</taxon>
    </lineage>
</organism>
<name>A0A0W0SDV8_9GAMM</name>
<feature type="transmembrane region" description="Helical" evidence="1">
    <location>
        <begin position="88"/>
        <end position="111"/>
    </location>
</feature>
<dbReference type="SUPFAM" id="SSF81324">
    <property type="entry name" value="Voltage-gated potassium channels"/>
    <property type="match status" value="1"/>
</dbReference>
<evidence type="ECO:0000256" key="1">
    <source>
        <dbReference type="SAM" id="Phobius"/>
    </source>
</evidence>
<reference evidence="3 4" key="1">
    <citation type="submission" date="2015-11" db="EMBL/GenBank/DDBJ databases">
        <title>Genomic analysis of 38 Legionella species identifies large and diverse effector repertoires.</title>
        <authorList>
            <person name="Burstein D."/>
            <person name="Amaro F."/>
            <person name="Zusman T."/>
            <person name="Lifshitz Z."/>
            <person name="Cohen O."/>
            <person name="Gilbert J.A."/>
            <person name="Pupko T."/>
            <person name="Shuman H.A."/>
            <person name="Segal G."/>
        </authorList>
    </citation>
    <scope>NUCLEOTIDE SEQUENCE [LARGE SCALE GENOMIC DNA]</scope>
    <source>
        <strain evidence="3 4">ATCC 43878</strain>
    </source>
</reference>
<keyword evidence="1" id="KW-0812">Transmembrane</keyword>
<dbReference type="PATRIC" id="fig|29422.6.peg.2323"/>
<dbReference type="STRING" id="29422.Lbru_2178"/>
<dbReference type="AlphaFoldDB" id="A0A0W0SDV8"/>
<dbReference type="RefSeq" id="WP_058442163.1">
    <property type="nucleotide sequence ID" value="NZ_CAAAHU010000005.1"/>
</dbReference>
<gene>
    <name evidence="3" type="ORF">Lbru_2178</name>
</gene>
<accession>A0A0W0SDV8</accession>
<dbReference type="Gene3D" id="1.10.287.70">
    <property type="match status" value="1"/>
</dbReference>
<dbReference type="InterPro" id="IPR013099">
    <property type="entry name" value="K_chnl_dom"/>
</dbReference>
<comment type="caution">
    <text evidence="3">The sequence shown here is derived from an EMBL/GenBank/DDBJ whole genome shotgun (WGS) entry which is preliminary data.</text>
</comment>
<keyword evidence="1" id="KW-1133">Transmembrane helix</keyword>
<evidence type="ECO:0000313" key="4">
    <source>
        <dbReference type="Proteomes" id="UP000054742"/>
    </source>
</evidence>
<feature type="transmembrane region" description="Helical" evidence="1">
    <location>
        <begin position="12"/>
        <end position="29"/>
    </location>
</feature>
<sequence>MSALLHLIERLRFLFLFFVIIFFCFTKALDAQFDLWGLGDIIFFILIVYSLMLIGEKSRRLLWLLIILAGTEALCLLLNVLFAFPFLVVIKAFFAMLYFALMATVCLRYTLADKTIDVTTLFGSLSAYLFIGLAFAYLYLCLNLLDADAFSGLVIRNDNDVIYYSFITLTTVGFGDMVPQNPITQTFSWMESFVGQAYLAIIMAQLVGRYVADQLNKKDEGS</sequence>
<keyword evidence="1" id="KW-0472">Membrane</keyword>
<feature type="transmembrane region" description="Helical" evidence="1">
    <location>
        <begin position="35"/>
        <end position="54"/>
    </location>
</feature>
<evidence type="ECO:0000259" key="2">
    <source>
        <dbReference type="Pfam" id="PF07885"/>
    </source>
</evidence>
<feature type="transmembrane region" description="Helical" evidence="1">
    <location>
        <begin position="61"/>
        <end position="82"/>
    </location>
</feature>
<dbReference type="Pfam" id="PF07885">
    <property type="entry name" value="Ion_trans_2"/>
    <property type="match status" value="1"/>
</dbReference>
<dbReference type="EMBL" id="LNXV01000029">
    <property type="protein sequence ID" value="KTC81658.1"/>
    <property type="molecule type" value="Genomic_DNA"/>
</dbReference>
<evidence type="ECO:0000313" key="3">
    <source>
        <dbReference type="EMBL" id="KTC81658.1"/>
    </source>
</evidence>
<feature type="transmembrane region" description="Helical" evidence="1">
    <location>
        <begin position="118"/>
        <end position="140"/>
    </location>
</feature>
<feature type="domain" description="Potassium channel" evidence="2">
    <location>
        <begin position="160"/>
        <end position="207"/>
    </location>
</feature>
<dbReference type="Proteomes" id="UP000054742">
    <property type="component" value="Unassembled WGS sequence"/>
</dbReference>
<feature type="transmembrane region" description="Helical" evidence="1">
    <location>
        <begin position="193"/>
        <end position="212"/>
    </location>
</feature>
<proteinExistence type="predicted"/>
<protein>
    <submittedName>
        <fullName evidence="3">Ion channel</fullName>
    </submittedName>
</protein>